<dbReference type="EMBL" id="JBJKFK010005489">
    <property type="protein sequence ID" value="KAL3308292.1"/>
    <property type="molecule type" value="Genomic_DNA"/>
</dbReference>
<reference evidence="3 4" key="1">
    <citation type="submission" date="2024-11" db="EMBL/GenBank/DDBJ databases">
        <title>Adaptive evolution of stress response genes in parasites aligns with host niche diversity.</title>
        <authorList>
            <person name="Hahn C."/>
            <person name="Resl P."/>
        </authorList>
    </citation>
    <scope>NUCLEOTIDE SEQUENCE [LARGE SCALE GENOMIC DNA]</scope>
    <source>
        <strain evidence="3">EGGRZ-B1_66</strain>
        <tissue evidence="3">Body</tissue>
    </source>
</reference>
<evidence type="ECO:0000256" key="1">
    <source>
        <dbReference type="SAM" id="SignalP"/>
    </source>
</evidence>
<proteinExistence type="predicted"/>
<evidence type="ECO:0000313" key="4">
    <source>
        <dbReference type="Proteomes" id="UP001626550"/>
    </source>
</evidence>
<dbReference type="PRINTS" id="PR00837">
    <property type="entry name" value="V5TPXLIKE"/>
</dbReference>
<dbReference type="SMART" id="SM00198">
    <property type="entry name" value="SCP"/>
    <property type="match status" value="1"/>
</dbReference>
<keyword evidence="1" id="KW-0732">Signal</keyword>
<dbReference type="InterPro" id="IPR035940">
    <property type="entry name" value="CAP_sf"/>
</dbReference>
<accession>A0ABD2PNL1</accession>
<dbReference type="PANTHER" id="PTHR10334">
    <property type="entry name" value="CYSTEINE-RICH SECRETORY PROTEIN-RELATED"/>
    <property type="match status" value="1"/>
</dbReference>
<evidence type="ECO:0000259" key="2">
    <source>
        <dbReference type="SMART" id="SM00198"/>
    </source>
</evidence>
<dbReference type="InterPro" id="IPR001283">
    <property type="entry name" value="CRISP-related"/>
</dbReference>
<dbReference type="CDD" id="cd05380">
    <property type="entry name" value="CAP_euk"/>
    <property type="match status" value="1"/>
</dbReference>
<sequence length="189" mass="21396">MIKVLICALAIVVIVAMGLTKKERDDFLNNHNRMRRLLLAGKVRGQPKARSMRTMKWDSGLEKTAQIKAKSCVFEHDKSPDRTPNGGSKSPIYEWIGQNLALFGSTASKFDIQQGVRLWWAENEFFNYRTNSCKSGKQCGHYTQMAWANTTNLGCAYQKCAQNNKITMPWVLIVCNYAPGGNIVKKKPY</sequence>
<feature type="signal peptide" evidence="1">
    <location>
        <begin position="1"/>
        <end position="18"/>
    </location>
</feature>
<protein>
    <recommendedName>
        <fullName evidence="2">SCP domain-containing protein</fullName>
    </recommendedName>
</protein>
<dbReference type="PROSITE" id="PS01010">
    <property type="entry name" value="CRISP_2"/>
    <property type="match status" value="1"/>
</dbReference>
<dbReference type="PROSITE" id="PS01009">
    <property type="entry name" value="CRISP_1"/>
    <property type="match status" value="1"/>
</dbReference>
<feature type="domain" description="SCP" evidence="2">
    <location>
        <begin position="22"/>
        <end position="185"/>
    </location>
</feature>
<dbReference type="SUPFAM" id="SSF55797">
    <property type="entry name" value="PR-1-like"/>
    <property type="match status" value="1"/>
</dbReference>
<organism evidence="3 4">
    <name type="scientific">Cichlidogyrus casuarinus</name>
    <dbReference type="NCBI Taxonomy" id="1844966"/>
    <lineage>
        <taxon>Eukaryota</taxon>
        <taxon>Metazoa</taxon>
        <taxon>Spiralia</taxon>
        <taxon>Lophotrochozoa</taxon>
        <taxon>Platyhelminthes</taxon>
        <taxon>Monogenea</taxon>
        <taxon>Monopisthocotylea</taxon>
        <taxon>Dactylogyridea</taxon>
        <taxon>Ancyrocephalidae</taxon>
        <taxon>Cichlidogyrus</taxon>
    </lineage>
</organism>
<name>A0ABD2PNL1_9PLAT</name>
<feature type="chain" id="PRO_5044749047" description="SCP domain-containing protein" evidence="1">
    <location>
        <begin position="19"/>
        <end position="189"/>
    </location>
</feature>
<evidence type="ECO:0000313" key="3">
    <source>
        <dbReference type="EMBL" id="KAL3308292.1"/>
    </source>
</evidence>
<dbReference type="PRINTS" id="PR00838">
    <property type="entry name" value="V5ALLERGEN"/>
</dbReference>
<dbReference type="Gene3D" id="3.40.33.10">
    <property type="entry name" value="CAP"/>
    <property type="match status" value="1"/>
</dbReference>
<comment type="caution">
    <text evidence="3">The sequence shown here is derived from an EMBL/GenBank/DDBJ whole genome shotgun (WGS) entry which is preliminary data.</text>
</comment>
<keyword evidence="4" id="KW-1185">Reference proteome</keyword>
<dbReference type="InterPro" id="IPR014044">
    <property type="entry name" value="CAP_dom"/>
</dbReference>
<dbReference type="AlphaFoldDB" id="A0ABD2PNL1"/>
<dbReference type="Proteomes" id="UP001626550">
    <property type="component" value="Unassembled WGS sequence"/>
</dbReference>
<gene>
    <name evidence="3" type="ORF">Ciccas_013178</name>
</gene>
<dbReference type="InterPro" id="IPR018244">
    <property type="entry name" value="Allrgn_V5/Tpx1_CS"/>
</dbReference>
<dbReference type="InterPro" id="IPR002413">
    <property type="entry name" value="V5_allergen-like"/>
</dbReference>
<dbReference type="Pfam" id="PF00188">
    <property type="entry name" value="CAP"/>
    <property type="match status" value="1"/>
</dbReference>